<dbReference type="EMBL" id="CAXAMN010025739">
    <property type="protein sequence ID" value="CAK9097491.1"/>
    <property type="molecule type" value="Genomic_DNA"/>
</dbReference>
<feature type="region of interest" description="Disordered" evidence="1">
    <location>
        <begin position="102"/>
        <end position="121"/>
    </location>
</feature>
<feature type="compositionally biased region" description="Basic and acidic residues" evidence="1">
    <location>
        <begin position="108"/>
        <end position="121"/>
    </location>
</feature>
<evidence type="ECO:0000313" key="3">
    <source>
        <dbReference type="Proteomes" id="UP001642484"/>
    </source>
</evidence>
<gene>
    <name evidence="2" type="ORF">CCMP2556_LOCUS46272</name>
</gene>
<feature type="compositionally biased region" description="Basic and acidic residues" evidence="1">
    <location>
        <begin position="60"/>
        <end position="76"/>
    </location>
</feature>
<proteinExistence type="predicted"/>
<keyword evidence="3" id="KW-1185">Reference proteome</keyword>
<sequence>MAAKGDSGTVGKRSAADILAAFRSRVDRQIAGESDQDAKEEYADGTTFFLTTSAAVRRRKEAEEKERAQKDLEANGRGRKRLAHELEATSRPLTALELLCQQLPPPEPKPRKREDKVPRQLQEEVKDEVEKVKTAWKKPKRKAKVMNVPASLQFKYLKETTARGNWLVQVKKVFCESEELLEKATGPIVEGYIDEAFTAWLAFERAEDAEGLYNDFNGGEISGESIEVQLLSDSEPLGRA</sequence>
<protein>
    <submittedName>
        <fullName evidence="2">Uncharacterized protein</fullName>
    </submittedName>
</protein>
<comment type="caution">
    <text evidence="2">The sequence shown here is derived from an EMBL/GenBank/DDBJ whole genome shotgun (WGS) entry which is preliminary data.</text>
</comment>
<evidence type="ECO:0000256" key="1">
    <source>
        <dbReference type="SAM" id="MobiDB-lite"/>
    </source>
</evidence>
<feature type="region of interest" description="Disordered" evidence="1">
    <location>
        <begin position="56"/>
        <end position="83"/>
    </location>
</feature>
<evidence type="ECO:0000313" key="2">
    <source>
        <dbReference type="EMBL" id="CAK9097491.1"/>
    </source>
</evidence>
<organism evidence="2 3">
    <name type="scientific">Durusdinium trenchii</name>
    <dbReference type="NCBI Taxonomy" id="1381693"/>
    <lineage>
        <taxon>Eukaryota</taxon>
        <taxon>Sar</taxon>
        <taxon>Alveolata</taxon>
        <taxon>Dinophyceae</taxon>
        <taxon>Suessiales</taxon>
        <taxon>Symbiodiniaceae</taxon>
        <taxon>Durusdinium</taxon>
    </lineage>
</organism>
<dbReference type="Proteomes" id="UP001642484">
    <property type="component" value="Unassembled WGS sequence"/>
</dbReference>
<reference evidence="2 3" key="1">
    <citation type="submission" date="2024-02" db="EMBL/GenBank/DDBJ databases">
        <authorList>
            <person name="Chen Y."/>
            <person name="Shah S."/>
            <person name="Dougan E. K."/>
            <person name="Thang M."/>
            <person name="Chan C."/>
        </authorList>
    </citation>
    <scope>NUCLEOTIDE SEQUENCE [LARGE SCALE GENOMIC DNA]</scope>
</reference>
<accession>A0ABP0RDV6</accession>
<name>A0ABP0RDV6_9DINO</name>